<dbReference type="EMBL" id="UIHC01000053">
    <property type="protein sequence ID" value="SUZ33496.1"/>
    <property type="molecule type" value="Genomic_DNA"/>
</dbReference>
<evidence type="ECO:0008006" key="3">
    <source>
        <dbReference type="Google" id="ProtNLM"/>
    </source>
</evidence>
<keyword evidence="2" id="KW-1185">Reference proteome</keyword>
<organism evidence="1 2">
    <name type="scientific">Roseinatronobacter ekhonensis</name>
    <dbReference type="NCBI Taxonomy" id="254356"/>
    <lineage>
        <taxon>Bacteria</taxon>
        <taxon>Pseudomonadati</taxon>
        <taxon>Pseudomonadota</taxon>
        <taxon>Alphaproteobacteria</taxon>
        <taxon>Rhodobacterales</taxon>
        <taxon>Paracoccaceae</taxon>
        <taxon>Roseinatronobacter</taxon>
    </lineage>
</organism>
<evidence type="ECO:0000313" key="2">
    <source>
        <dbReference type="Proteomes" id="UP000272908"/>
    </source>
</evidence>
<dbReference type="RefSeq" id="WP_121096563.1">
    <property type="nucleotide sequence ID" value="NZ_UIHC01000053.1"/>
</dbReference>
<protein>
    <recommendedName>
        <fullName evidence="3">Protein GrpE</fullName>
    </recommendedName>
</protein>
<proteinExistence type="predicted"/>
<evidence type="ECO:0000313" key="1">
    <source>
        <dbReference type="EMBL" id="SUZ33496.1"/>
    </source>
</evidence>
<dbReference type="OrthoDB" id="8421593at2"/>
<sequence length="125" mass="14018">MVNQRDSEVSSEAVAQLCVEYWKLSAATERALAVLEDKGGKRLQAQLKYSKRQLEVILQELGLRLVDFHGELYHAGLAVSVDNPADHDEEEELIISKTLEPTVMSDMTVLRLGRVIVGPKQNEEE</sequence>
<dbReference type="AlphaFoldDB" id="A0A3B0N0D1"/>
<accession>A0A3B0N0D1</accession>
<gene>
    <name evidence="1" type="ORF">ROE7235_03267</name>
</gene>
<reference evidence="2" key="1">
    <citation type="submission" date="2018-08" db="EMBL/GenBank/DDBJ databases">
        <authorList>
            <person name="Rodrigo-Torres L."/>
            <person name="Arahal R. D."/>
            <person name="Lucena T."/>
        </authorList>
    </citation>
    <scope>NUCLEOTIDE SEQUENCE [LARGE SCALE GENOMIC DNA]</scope>
    <source>
        <strain evidence="2">CECT 7235</strain>
    </source>
</reference>
<name>A0A3B0N0D1_9RHOB</name>
<dbReference type="Proteomes" id="UP000272908">
    <property type="component" value="Unassembled WGS sequence"/>
</dbReference>